<keyword evidence="4" id="KW-1185">Reference proteome</keyword>
<dbReference type="GO" id="GO:0000287">
    <property type="term" value="F:magnesium ion binding"/>
    <property type="evidence" value="ECO:0007669"/>
    <property type="project" value="InterPro"/>
</dbReference>
<dbReference type="Proteomes" id="UP000198418">
    <property type="component" value="Unassembled WGS sequence"/>
</dbReference>
<organism evidence="3 4">
    <name type="scientific">Rhodoblastus acidophilus</name>
    <name type="common">Rhodopseudomonas acidophila</name>
    <dbReference type="NCBI Taxonomy" id="1074"/>
    <lineage>
        <taxon>Bacteria</taxon>
        <taxon>Pseudomonadati</taxon>
        <taxon>Pseudomonadota</taxon>
        <taxon>Alphaproteobacteria</taxon>
        <taxon>Hyphomicrobiales</taxon>
        <taxon>Rhodoblastaceae</taxon>
        <taxon>Rhodoblastus</taxon>
    </lineage>
</organism>
<gene>
    <name evidence="3" type="ORF">SAMN06265338_10970</name>
</gene>
<protein>
    <submittedName>
        <fullName evidence="3">4'-phosphopantetheinyl transferase</fullName>
    </submittedName>
</protein>
<reference evidence="4" key="1">
    <citation type="submission" date="2017-06" db="EMBL/GenBank/DDBJ databases">
        <authorList>
            <person name="Varghese N."/>
            <person name="Submissions S."/>
        </authorList>
    </citation>
    <scope>NUCLEOTIDE SEQUENCE [LARGE SCALE GENOMIC DNA]</scope>
    <source>
        <strain evidence="4">DSM 137</strain>
    </source>
</reference>
<dbReference type="OrthoDB" id="9808281at2"/>
<evidence type="ECO:0000259" key="2">
    <source>
        <dbReference type="Pfam" id="PF01648"/>
    </source>
</evidence>
<dbReference type="AlphaFoldDB" id="A0A212RZH8"/>
<proteinExistence type="predicted"/>
<sequence>MFTRLGLFDGRPESRRAALLDFCADALALSRDRLRLAHDPLGAPLLLIDGAPTEWRISSSSRENVWLFGLTRRGPIGVDLEIFYPIEPPAAVLHPDEKKRLAALPALDAAAAFYDIWTVKEAYIKALGLGLRREVTQIRVTPGAALVLDDQRRKVTLTAARRWRDESFGKQAICAAVILSPAP</sequence>
<keyword evidence="1 3" id="KW-0808">Transferase</keyword>
<dbReference type="EMBL" id="FYDG01000009">
    <property type="protein sequence ID" value="SNB78154.1"/>
    <property type="molecule type" value="Genomic_DNA"/>
</dbReference>
<dbReference type="Gene3D" id="3.90.470.20">
    <property type="entry name" value="4'-phosphopantetheinyl transferase domain"/>
    <property type="match status" value="1"/>
</dbReference>
<dbReference type="InterPro" id="IPR008278">
    <property type="entry name" value="4-PPantetheinyl_Trfase_dom"/>
</dbReference>
<dbReference type="RefSeq" id="WP_088521604.1">
    <property type="nucleotide sequence ID" value="NZ_FYDG01000009.1"/>
</dbReference>
<dbReference type="SUPFAM" id="SSF56214">
    <property type="entry name" value="4'-phosphopantetheinyl transferase"/>
    <property type="match status" value="1"/>
</dbReference>
<dbReference type="Pfam" id="PF01648">
    <property type="entry name" value="ACPS"/>
    <property type="match status" value="1"/>
</dbReference>
<feature type="domain" description="4'-phosphopantetheinyl transferase" evidence="2">
    <location>
        <begin position="75"/>
        <end position="144"/>
    </location>
</feature>
<evidence type="ECO:0000256" key="1">
    <source>
        <dbReference type="ARBA" id="ARBA00022679"/>
    </source>
</evidence>
<dbReference type="InterPro" id="IPR037143">
    <property type="entry name" value="4-PPantetheinyl_Trfase_dom_sf"/>
</dbReference>
<name>A0A212RZH8_RHOAC</name>
<evidence type="ECO:0000313" key="3">
    <source>
        <dbReference type="EMBL" id="SNB78154.1"/>
    </source>
</evidence>
<accession>A0A212RZH8</accession>
<evidence type="ECO:0000313" key="4">
    <source>
        <dbReference type="Proteomes" id="UP000198418"/>
    </source>
</evidence>
<dbReference type="GO" id="GO:0008897">
    <property type="term" value="F:holo-[acyl-carrier-protein] synthase activity"/>
    <property type="evidence" value="ECO:0007669"/>
    <property type="project" value="InterPro"/>
</dbReference>